<reference evidence="2" key="1">
    <citation type="submission" date="2020-03" db="EMBL/GenBank/DDBJ databases">
        <title>A transcriptome and proteome of the tick Rhipicephalus microplus shaped by the genetic composition of its hosts and developmental stage.</title>
        <authorList>
            <person name="Garcia G.R."/>
            <person name="Ribeiro J.M.C."/>
            <person name="Maruyama S.R."/>
            <person name="Gardinasse L.G."/>
            <person name="Nelson K."/>
            <person name="Ferreira B.R."/>
            <person name="Andrade T.G."/>
            <person name="Santos I.K.F.M."/>
        </authorList>
    </citation>
    <scope>NUCLEOTIDE SEQUENCE</scope>
    <source>
        <strain evidence="2">NSGR</strain>
        <tissue evidence="2">Salivary glands</tissue>
    </source>
</reference>
<evidence type="ECO:0000313" key="2">
    <source>
        <dbReference type="EMBL" id="NIE45416.1"/>
    </source>
</evidence>
<dbReference type="Pfam" id="PF02098">
    <property type="entry name" value="His_binding"/>
    <property type="match status" value="1"/>
</dbReference>
<dbReference type="OrthoDB" id="6511509at2759"/>
<proteinExistence type="predicted"/>
<name>A0A6G5A5F6_RHIMP</name>
<dbReference type="Gene3D" id="2.40.128.20">
    <property type="match status" value="1"/>
</dbReference>
<organism evidence="2">
    <name type="scientific">Rhipicephalus microplus</name>
    <name type="common">Cattle tick</name>
    <name type="synonym">Boophilus microplus</name>
    <dbReference type="NCBI Taxonomy" id="6941"/>
    <lineage>
        <taxon>Eukaryota</taxon>
        <taxon>Metazoa</taxon>
        <taxon>Ecdysozoa</taxon>
        <taxon>Arthropoda</taxon>
        <taxon>Chelicerata</taxon>
        <taxon>Arachnida</taxon>
        <taxon>Acari</taxon>
        <taxon>Parasitiformes</taxon>
        <taxon>Ixodida</taxon>
        <taxon>Ixodoidea</taxon>
        <taxon>Ixodidae</taxon>
        <taxon>Rhipicephalinae</taxon>
        <taxon>Rhipicephalus</taxon>
        <taxon>Boophilus</taxon>
    </lineage>
</organism>
<feature type="signal peptide" evidence="1">
    <location>
        <begin position="1"/>
        <end position="21"/>
    </location>
</feature>
<dbReference type="EMBL" id="GIKN01003143">
    <property type="protein sequence ID" value="NIE45416.1"/>
    <property type="molecule type" value="Transcribed_RNA"/>
</dbReference>
<sequence length="133" mass="15072">MTIMYHSGLVVIFVLCTAANAVEVGDLYKALNTNESVWLMKRNYTRENHTCVRATKLHLNLTDYEFNQTFVNGTTVRRNHLYAKLGCDMTHEYMNVSETPGNKGIQYTLQFWNNSAKCGILTFPQLDGSPPGC</sequence>
<dbReference type="InterPro" id="IPR002970">
    <property type="entry name" value="Tick_his-bd"/>
</dbReference>
<keyword evidence="1" id="KW-0732">Signal</keyword>
<dbReference type="SUPFAM" id="SSF50814">
    <property type="entry name" value="Lipocalins"/>
    <property type="match status" value="1"/>
</dbReference>
<dbReference type="GO" id="GO:0030682">
    <property type="term" value="P:symbiont-mediated perturbation of host defenses"/>
    <property type="evidence" value="ECO:0007669"/>
    <property type="project" value="InterPro"/>
</dbReference>
<feature type="chain" id="PRO_5026036373" evidence="1">
    <location>
        <begin position="22"/>
        <end position="133"/>
    </location>
</feature>
<dbReference type="VEuPathDB" id="VectorBase:LOC119169454"/>
<protein>
    <submittedName>
        <fullName evidence="2">Putative lipocalin</fullName>
    </submittedName>
</protein>
<dbReference type="AlphaFoldDB" id="A0A6G5A5F6"/>
<dbReference type="GO" id="GO:0043176">
    <property type="term" value="F:amine binding"/>
    <property type="evidence" value="ECO:0007669"/>
    <property type="project" value="InterPro"/>
</dbReference>
<evidence type="ECO:0000256" key="1">
    <source>
        <dbReference type="SAM" id="SignalP"/>
    </source>
</evidence>
<dbReference type="InterPro" id="IPR012674">
    <property type="entry name" value="Calycin"/>
</dbReference>
<accession>A0A6G5A5F6</accession>